<evidence type="ECO:0000313" key="5">
    <source>
        <dbReference type="Proteomes" id="UP000593765"/>
    </source>
</evidence>
<evidence type="ECO:0000313" key="4">
    <source>
        <dbReference type="EMBL" id="QOV91795.1"/>
    </source>
</evidence>
<dbReference type="AlphaFoldDB" id="A0A7M2X273"/>
<dbReference type="NCBIfam" id="TIGR01451">
    <property type="entry name" value="B_ant_repeat"/>
    <property type="match status" value="1"/>
</dbReference>
<dbReference type="EMBL" id="CP063458">
    <property type="protein sequence ID" value="QOV91795.1"/>
    <property type="molecule type" value="Genomic_DNA"/>
</dbReference>
<evidence type="ECO:0000256" key="1">
    <source>
        <dbReference type="SAM" id="MobiDB-lite"/>
    </source>
</evidence>
<dbReference type="Pfam" id="PF01345">
    <property type="entry name" value="DUF11"/>
    <property type="match status" value="2"/>
</dbReference>
<dbReference type="RefSeq" id="WP_206295110.1">
    <property type="nucleotide sequence ID" value="NZ_CP063458.1"/>
</dbReference>
<evidence type="ECO:0000259" key="3">
    <source>
        <dbReference type="Pfam" id="PF01345"/>
    </source>
</evidence>
<keyword evidence="2" id="KW-0732">Signal</keyword>
<dbReference type="PANTHER" id="PTHR34819">
    <property type="entry name" value="LARGE CYSTEINE-RICH PERIPLASMIC PROTEIN OMCB"/>
    <property type="match status" value="1"/>
</dbReference>
<dbReference type="InterPro" id="IPR047589">
    <property type="entry name" value="DUF11_rpt"/>
</dbReference>
<feature type="domain" description="DUF11" evidence="3">
    <location>
        <begin position="386"/>
        <end position="491"/>
    </location>
</feature>
<feature type="compositionally biased region" description="Pro residues" evidence="1">
    <location>
        <begin position="176"/>
        <end position="191"/>
    </location>
</feature>
<accession>A0A7M2X273</accession>
<proteinExistence type="predicted"/>
<feature type="region of interest" description="Disordered" evidence="1">
    <location>
        <begin position="126"/>
        <end position="197"/>
    </location>
</feature>
<dbReference type="InterPro" id="IPR051172">
    <property type="entry name" value="Chlamydia_OmcB"/>
</dbReference>
<dbReference type="InterPro" id="IPR001434">
    <property type="entry name" value="OmcB-like_DUF11"/>
</dbReference>
<dbReference type="KEGG" id="hbs:IPV69_10750"/>
<organism evidence="4 5">
    <name type="scientific">Humisphaera borealis</name>
    <dbReference type="NCBI Taxonomy" id="2807512"/>
    <lineage>
        <taxon>Bacteria</taxon>
        <taxon>Pseudomonadati</taxon>
        <taxon>Planctomycetota</taxon>
        <taxon>Phycisphaerae</taxon>
        <taxon>Tepidisphaerales</taxon>
        <taxon>Tepidisphaeraceae</taxon>
        <taxon>Humisphaera</taxon>
    </lineage>
</organism>
<feature type="chain" id="PRO_5034853077" description="DUF11 domain-containing protein" evidence="2">
    <location>
        <begin position="24"/>
        <end position="617"/>
    </location>
</feature>
<feature type="domain" description="DUF11" evidence="3">
    <location>
        <begin position="504"/>
        <end position="608"/>
    </location>
</feature>
<keyword evidence="5" id="KW-1185">Reference proteome</keyword>
<evidence type="ECO:0000256" key="2">
    <source>
        <dbReference type="SAM" id="SignalP"/>
    </source>
</evidence>
<dbReference type="PROSITE" id="PS51257">
    <property type="entry name" value="PROKAR_LIPOPROTEIN"/>
    <property type="match status" value="1"/>
</dbReference>
<gene>
    <name evidence="4" type="ORF">IPV69_10750</name>
</gene>
<dbReference type="InterPro" id="IPR013783">
    <property type="entry name" value="Ig-like_fold"/>
</dbReference>
<feature type="signal peptide" evidence="2">
    <location>
        <begin position="1"/>
        <end position="23"/>
    </location>
</feature>
<dbReference type="Gene3D" id="2.60.40.10">
    <property type="entry name" value="Immunoglobulins"/>
    <property type="match status" value="1"/>
</dbReference>
<name>A0A7M2X273_9BACT</name>
<protein>
    <recommendedName>
        <fullName evidence="3">DUF11 domain-containing protein</fullName>
    </recommendedName>
</protein>
<sequence length="617" mass="64634">MNRPTLVATARTVALAIAAVVLAVGCAPSSPIEPAVMKPSSQPVAQATTAPVPDIIRNKEKETSSQVLAYPTGDRGTSVILLEKKFPTQARLGQIYKYQITVTNLKEWPIAGVVVREDFPPSFAVAKDPNEVAPGTTLPAEAGAASGRAVEPEDPAQPPIANPLDTSAPATRPANPLSPTPAATVPPPPSMSPRDGKDVRYVQNIGYVRDVDGTWWGTATRREKRGVIAQEYLIGTLEPGQVKQITVAGVSDELGKLDTRSTVTYTPVLAGGTDVINPILKLTKEAPRHADLCDAIEFRYIIANVGVGTETDVRIDEALPEGITTEDGKSSIRIPVGDLPQDQSKSFTIRVRAAKTGEYATRAQARGFGTATQSAELPTAVHAPKLAIAMTGPASEYVGKAGGYEITITNTGDAAARNTTLSATADAGAAVQYPAPAAVATSRPAAGAGYAVGVIEPGASKKVRITARPTVGGPMTVKATAKSDCADAVSATSYTDVKTIAAPDIQVTDVDDPVRVGEMTRYRIVVSNGGSGPDRNVRIVATLPVQMKFIQATGPTPAKSVDGKITFEPLSKLDAGQTVTWLVEVKAEEAGDVRFRAEMTSESLTEPVIGTQSTRLY</sequence>
<dbReference type="Proteomes" id="UP000593765">
    <property type="component" value="Chromosome"/>
</dbReference>
<dbReference type="PANTHER" id="PTHR34819:SF3">
    <property type="entry name" value="CELL SURFACE PROTEIN"/>
    <property type="match status" value="1"/>
</dbReference>
<reference evidence="4 5" key="1">
    <citation type="submission" date="2020-10" db="EMBL/GenBank/DDBJ databases">
        <title>Wide distribution of Phycisphaera-like planctomycetes from WD2101 soil group in peatlands and genome analysis of the first cultivated representative.</title>
        <authorList>
            <person name="Dedysh S.N."/>
            <person name="Beletsky A.V."/>
            <person name="Ivanova A."/>
            <person name="Kulichevskaya I.S."/>
            <person name="Suzina N.E."/>
            <person name="Philippov D.A."/>
            <person name="Rakitin A.L."/>
            <person name="Mardanov A.V."/>
            <person name="Ravin N.V."/>
        </authorList>
    </citation>
    <scope>NUCLEOTIDE SEQUENCE [LARGE SCALE GENOMIC DNA]</scope>
    <source>
        <strain evidence="4 5">M1803</strain>
    </source>
</reference>